<proteinExistence type="inferred from homology"/>
<dbReference type="PANTHER" id="PTHR43701:SF2">
    <property type="entry name" value="MEMBRANE TRANSPORTER PROTEIN YJNA-RELATED"/>
    <property type="match status" value="1"/>
</dbReference>
<dbReference type="Pfam" id="PF01925">
    <property type="entry name" value="TauE"/>
    <property type="match status" value="1"/>
</dbReference>
<comment type="caution">
    <text evidence="7">The sequence shown here is derived from an EMBL/GenBank/DDBJ whole genome shotgun (WGS) entry which is preliminary data.</text>
</comment>
<accession>A0ABW4LXR5</accession>
<name>A0ABW4LXR5_9BACI</name>
<feature type="transmembrane region" description="Helical" evidence="6">
    <location>
        <begin position="176"/>
        <end position="197"/>
    </location>
</feature>
<evidence type="ECO:0000256" key="3">
    <source>
        <dbReference type="ARBA" id="ARBA00022692"/>
    </source>
</evidence>
<keyword evidence="6" id="KW-1003">Cell membrane</keyword>
<evidence type="ECO:0000256" key="4">
    <source>
        <dbReference type="ARBA" id="ARBA00022989"/>
    </source>
</evidence>
<keyword evidence="4 6" id="KW-1133">Transmembrane helix</keyword>
<dbReference type="RefSeq" id="WP_377930199.1">
    <property type="nucleotide sequence ID" value="NZ_JBHUEM010000052.1"/>
</dbReference>
<dbReference type="InterPro" id="IPR002781">
    <property type="entry name" value="TM_pro_TauE-like"/>
</dbReference>
<feature type="transmembrane region" description="Helical" evidence="6">
    <location>
        <begin position="72"/>
        <end position="93"/>
    </location>
</feature>
<feature type="transmembrane region" description="Helical" evidence="6">
    <location>
        <begin position="6"/>
        <end position="28"/>
    </location>
</feature>
<feature type="transmembrane region" description="Helical" evidence="6">
    <location>
        <begin position="203"/>
        <end position="223"/>
    </location>
</feature>
<dbReference type="InterPro" id="IPR051598">
    <property type="entry name" value="TSUP/Inactive_protease-like"/>
</dbReference>
<keyword evidence="5 6" id="KW-0472">Membrane</keyword>
<evidence type="ECO:0000256" key="2">
    <source>
        <dbReference type="ARBA" id="ARBA00009142"/>
    </source>
</evidence>
<gene>
    <name evidence="7" type="ORF">ACFSCX_20890</name>
</gene>
<keyword evidence="8" id="KW-1185">Reference proteome</keyword>
<feature type="transmembrane region" description="Helical" evidence="6">
    <location>
        <begin position="100"/>
        <end position="116"/>
    </location>
</feature>
<dbReference type="PANTHER" id="PTHR43701">
    <property type="entry name" value="MEMBRANE TRANSPORTER PROTEIN MJ0441-RELATED"/>
    <property type="match status" value="1"/>
</dbReference>
<comment type="similarity">
    <text evidence="2 6">Belongs to the 4-toluene sulfonate uptake permease (TSUP) (TC 2.A.102) family.</text>
</comment>
<organism evidence="7 8">
    <name type="scientific">Bacillus salitolerans</name>
    <dbReference type="NCBI Taxonomy" id="1437434"/>
    <lineage>
        <taxon>Bacteria</taxon>
        <taxon>Bacillati</taxon>
        <taxon>Bacillota</taxon>
        <taxon>Bacilli</taxon>
        <taxon>Bacillales</taxon>
        <taxon>Bacillaceae</taxon>
        <taxon>Bacillus</taxon>
    </lineage>
</organism>
<comment type="subcellular location">
    <subcellularLocation>
        <location evidence="6">Cell membrane</location>
        <topology evidence="6">Multi-pass membrane protein</topology>
    </subcellularLocation>
    <subcellularLocation>
        <location evidence="1">Membrane</location>
        <topology evidence="1">Multi-pass membrane protein</topology>
    </subcellularLocation>
</comment>
<evidence type="ECO:0000256" key="1">
    <source>
        <dbReference type="ARBA" id="ARBA00004141"/>
    </source>
</evidence>
<dbReference type="Proteomes" id="UP001597214">
    <property type="component" value="Unassembled WGS sequence"/>
</dbReference>
<protein>
    <recommendedName>
        <fullName evidence="6">Probable membrane transporter protein</fullName>
    </recommendedName>
</protein>
<dbReference type="EMBL" id="JBHUEM010000052">
    <property type="protein sequence ID" value="MFD1738973.1"/>
    <property type="molecule type" value="Genomic_DNA"/>
</dbReference>
<reference evidence="8" key="1">
    <citation type="journal article" date="2019" name="Int. J. Syst. Evol. Microbiol.">
        <title>The Global Catalogue of Microorganisms (GCM) 10K type strain sequencing project: providing services to taxonomists for standard genome sequencing and annotation.</title>
        <authorList>
            <consortium name="The Broad Institute Genomics Platform"/>
            <consortium name="The Broad Institute Genome Sequencing Center for Infectious Disease"/>
            <person name="Wu L."/>
            <person name="Ma J."/>
        </authorList>
    </citation>
    <scope>NUCLEOTIDE SEQUENCE [LARGE SCALE GENOMIC DNA]</scope>
    <source>
        <strain evidence="8">CCUG 49339</strain>
    </source>
</reference>
<evidence type="ECO:0000313" key="8">
    <source>
        <dbReference type="Proteomes" id="UP001597214"/>
    </source>
</evidence>
<evidence type="ECO:0000256" key="6">
    <source>
        <dbReference type="RuleBase" id="RU363041"/>
    </source>
</evidence>
<feature type="transmembrane region" description="Helical" evidence="6">
    <location>
        <begin position="40"/>
        <end position="60"/>
    </location>
</feature>
<keyword evidence="3 6" id="KW-0812">Transmembrane</keyword>
<evidence type="ECO:0000313" key="7">
    <source>
        <dbReference type="EMBL" id="MFD1738973.1"/>
    </source>
</evidence>
<sequence>MDYVLYIILGASVGILSGYFGIGGGFVLTPILLLMGLSPIVAIATSLLYTIGTSFSGIVAHFRMKNIQFKTGLMMAGAGLVATQVAHPLVLFLERMQLEDIVIPLLYILLAGYFSYSMLKKQVPKDTNQGGSRINWVAPLLIGFVAGFVSTTLGVGGGFIIVPLSITFLSLPPRTAVGTSLFAVLFIVTAGFITYSTSTKIDYVLGLTLIIGSVIGGQIGAYITKLYHDDEIKRFLGILYAFTVLNMGLKMIGLAYVGLAISLGYIVFLLVMFTIRTVHFFKTKKHETKGEMS</sequence>
<evidence type="ECO:0000256" key="5">
    <source>
        <dbReference type="ARBA" id="ARBA00023136"/>
    </source>
</evidence>
<feature type="transmembrane region" description="Helical" evidence="6">
    <location>
        <begin position="136"/>
        <end position="164"/>
    </location>
</feature>